<proteinExistence type="inferred from homology"/>
<dbReference type="GO" id="GO:0008757">
    <property type="term" value="F:S-adenosylmethionine-dependent methyltransferase activity"/>
    <property type="evidence" value="ECO:0000318"/>
    <property type="project" value="GO_Central"/>
</dbReference>
<feature type="compositionally biased region" description="Polar residues" evidence="6">
    <location>
        <begin position="1"/>
        <end position="10"/>
    </location>
</feature>
<dbReference type="Pfam" id="PF03492">
    <property type="entry name" value="Methyltransf_7"/>
    <property type="match status" value="1"/>
</dbReference>
<keyword evidence="3" id="KW-0808">Transferase</keyword>
<keyword evidence="4" id="KW-0479">Metal-binding</keyword>
<evidence type="ECO:0000313" key="8">
    <source>
        <dbReference type="Proteomes" id="UP000030748"/>
    </source>
</evidence>
<dbReference type="AlphaFoldDB" id="A0A022RTM7"/>
<evidence type="ECO:0000256" key="5">
    <source>
        <dbReference type="ARBA" id="ARBA00022842"/>
    </source>
</evidence>
<dbReference type="Gene3D" id="3.40.50.150">
    <property type="entry name" value="Vaccinia Virus protein VP39"/>
    <property type="match status" value="1"/>
</dbReference>
<dbReference type="InterPro" id="IPR029063">
    <property type="entry name" value="SAM-dependent_MTases_sf"/>
</dbReference>
<dbReference type="EMBL" id="KI630297">
    <property type="protein sequence ID" value="EYU42295.1"/>
    <property type="molecule type" value="Genomic_DNA"/>
</dbReference>
<keyword evidence="5" id="KW-0460">Magnesium</keyword>
<keyword evidence="2" id="KW-0489">Methyltransferase</keyword>
<dbReference type="GO" id="GO:0046872">
    <property type="term" value="F:metal ion binding"/>
    <property type="evidence" value="ECO:0007669"/>
    <property type="project" value="UniProtKB-KW"/>
</dbReference>
<evidence type="ECO:0000256" key="4">
    <source>
        <dbReference type="ARBA" id="ARBA00022723"/>
    </source>
</evidence>
<dbReference type="Gene3D" id="1.10.1200.270">
    <property type="entry name" value="Methyltransferase, alpha-helical capping domain"/>
    <property type="match status" value="1"/>
</dbReference>
<reference evidence="7 8" key="1">
    <citation type="journal article" date="2013" name="Proc. Natl. Acad. Sci. U.S.A.">
        <title>Fine-scale variation in meiotic recombination in Mimulus inferred from population shotgun sequencing.</title>
        <authorList>
            <person name="Hellsten U."/>
            <person name="Wright K.M."/>
            <person name="Jenkins J."/>
            <person name="Shu S."/>
            <person name="Yuan Y."/>
            <person name="Wessler S.R."/>
            <person name="Schmutz J."/>
            <person name="Willis J.H."/>
            <person name="Rokhsar D.S."/>
        </authorList>
    </citation>
    <scope>NUCLEOTIDE SEQUENCE [LARGE SCALE GENOMIC DNA]</scope>
    <source>
        <strain evidence="8">cv. DUN x IM62</strain>
    </source>
</reference>
<evidence type="ECO:0000256" key="3">
    <source>
        <dbReference type="ARBA" id="ARBA00022679"/>
    </source>
</evidence>
<dbReference type="InterPro" id="IPR005299">
    <property type="entry name" value="MeTrfase_7"/>
</dbReference>
<organism evidence="7 8">
    <name type="scientific">Erythranthe guttata</name>
    <name type="common">Yellow monkey flower</name>
    <name type="synonym">Mimulus guttatus</name>
    <dbReference type="NCBI Taxonomy" id="4155"/>
    <lineage>
        <taxon>Eukaryota</taxon>
        <taxon>Viridiplantae</taxon>
        <taxon>Streptophyta</taxon>
        <taxon>Embryophyta</taxon>
        <taxon>Tracheophyta</taxon>
        <taxon>Spermatophyta</taxon>
        <taxon>Magnoliopsida</taxon>
        <taxon>eudicotyledons</taxon>
        <taxon>Gunneridae</taxon>
        <taxon>Pentapetalae</taxon>
        <taxon>asterids</taxon>
        <taxon>lamiids</taxon>
        <taxon>Lamiales</taxon>
        <taxon>Phrymaceae</taxon>
        <taxon>Erythranthe</taxon>
    </lineage>
</organism>
<dbReference type="InterPro" id="IPR042086">
    <property type="entry name" value="MeTrfase_capping"/>
</dbReference>
<sequence length="363" mass="40479">MAANSNNLSVHMNAGDGETSYTNNSAPQKIGILKSLHVLDEAIKDMITNIGFPKCFKIADLGCSSGPNSLSVISRIIEKIEHLSKENNNEYEVFLSDLYGNDFNNLFKMLPDFYEKLDISNPSTRCFVSGLPGSFYGRLFPSNSLDFVYSSYSLHWLSQVPKGVESNKENIHIAKKSPPEVFEAYSKQYNKDLTNFLESRGLEVVKGGRMVLTFSGGSIDGQSIGDIECLQFTILADTLVDMVAEGLIKEADLYSFNLPMYAPSKQEIEEIVLSEGSFNLDKLDEFVLPWDVHVTSTDNLDAKYRIGELVLKFIRAFTEPILAAHFGCSVMDEVYGRYGKKLGELQSEYAPPFPNVVICLTKK</sequence>
<dbReference type="eggNOG" id="ENOG502QQVK">
    <property type="taxonomic scope" value="Eukaryota"/>
</dbReference>
<evidence type="ECO:0000256" key="6">
    <source>
        <dbReference type="SAM" id="MobiDB-lite"/>
    </source>
</evidence>
<feature type="region of interest" description="Disordered" evidence="6">
    <location>
        <begin position="1"/>
        <end position="22"/>
    </location>
</feature>
<accession>A0A022RTM7</accession>
<dbReference type="PANTHER" id="PTHR31009">
    <property type="entry name" value="S-ADENOSYL-L-METHIONINE:CARBOXYL METHYLTRANSFERASE FAMILY PROTEIN"/>
    <property type="match status" value="1"/>
</dbReference>
<gene>
    <name evidence="7" type="ORF">MIMGU_mgv1a008773mg</name>
</gene>
<name>A0A022RTM7_ERYGU</name>
<comment type="similarity">
    <text evidence="1">Belongs to the methyltransferase superfamily. Type-7 methyltransferase family.</text>
</comment>
<evidence type="ECO:0000256" key="2">
    <source>
        <dbReference type="ARBA" id="ARBA00022603"/>
    </source>
</evidence>
<dbReference type="PhylomeDB" id="A0A022RTM7"/>
<evidence type="ECO:0000256" key="1">
    <source>
        <dbReference type="ARBA" id="ARBA00007967"/>
    </source>
</evidence>
<dbReference type="Proteomes" id="UP000030748">
    <property type="component" value="Unassembled WGS sequence"/>
</dbReference>
<dbReference type="GO" id="GO:0032259">
    <property type="term" value="P:methylation"/>
    <property type="evidence" value="ECO:0000318"/>
    <property type="project" value="GO_Central"/>
</dbReference>
<protein>
    <submittedName>
        <fullName evidence="7">Uncharacterized protein</fullName>
    </submittedName>
</protein>
<keyword evidence="8" id="KW-1185">Reference proteome</keyword>
<dbReference type="SUPFAM" id="SSF53335">
    <property type="entry name" value="S-adenosyl-L-methionine-dependent methyltransferases"/>
    <property type="match status" value="1"/>
</dbReference>
<evidence type="ECO:0000313" key="7">
    <source>
        <dbReference type="EMBL" id="EYU42295.1"/>
    </source>
</evidence>